<dbReference type="Pfam" id="PF03160">
    <property type="entry name" value="Calx-beta"/>
    <property type="match status" value="5"/>
</dbReference>
<reference evidence="7" key="1">
    <citation type="submission" date="2022-11" db="EMBL/GenBank/DDBJ databases">
        <authorList>
            <person name="Somphong A."/>
            <person name="Phongsopitanun W."/>
        </authorList>
    </citation>
    <scope>NUCLEOTIDE SEQUENCE</scope>
    <source>
        <strain evidence="7">Pm04-4</strain>
    </source>
</reference>
<sequence>MPALVGSPAYAANTLTATVTAAEGSNAVLTLHSDAAATFTLTVAPTPNSGATPPVGGAVEGSDYTTLTSAQKSQVFTAAGDKTITIPITADGLYEGPEAFTVTATPSGGGTALNSVVTITDGDSVPSYTLSAAPNPVTESANAKTTITAKLSGPSSVDTTINLSTANGTAVAGTAPAGDYTALSAVALTIPAGTLTGTKDVQITNDGVKDQQEIETFTVNGSATSGVAPTAQSTSVKIVDAQSTPKLTLSGGGNGTEGGSGTTFRVTTDIASELPITVQWNAVATTPAAGHAVATPGDDFDYPSTRTVTIPAGDLYKEFTIPLLADTLNEDPEDYTIQLVNPTNAVLGATTKVAGSITDATPAPTVAVTPVTVTEGNSGKMSQVFTATLSAKSAKTVKVNWATADLALGYGNARAAKDYVPAAGQLTFTPGTQSATFSVDILGDTIDEGPSTRTAGGTTSGEGEKFTIDLSAVPGSDTFTVGSPAEITILDDDAAPTLAFDDLSVKEGNSPWVAILPVKLTGSSDRPITVAPATLTPSGTNAAQLYSTTFGTDDYAPLSQSSITIPAEASTAWVPVLVNGDSIYEPDETVALTVTPGSTTTGSAWLLGTPTAADPATLTLQNDDTAPDLEVKSVKGMEGETVRVWGTVTGTSQTAINATVSFIGASVHGSKAAGTTDFTNPGASPVTIDPGTASGSTLWIADVPLLKDDQVESEETILATGSTTGNKGTVTDGVIYIAGDSSTPEEPGGEEPGEAPKPTINAPMSVNGTGPVSITGKVAANATVELWGAPYSGGELKWIANTKANAMGMYSFSRSITMGMRFKTQSQEVNSDEKTVWVNQWASLTATSPSKGRVSVVVKTSPNAADRKVVVQRWTGPNTWTNILVSKANVNGAYAATTVVPSGTIALRAWVEGDADMGINGPGWTDIVRPVIK</sequence>
<keyword evidence="3" id="KW-0106">Calcium</keyword>
<keyword evidence="4" id="KW-0813">Transport</keyword>
<keyword evidence="8" id="KW-1185">Reference proteome</keyword>
<gene>
    <name evidence="7" type="ORF">OWR29_18240</name>
</gene>
<dbReference type="EMBL" id="JAPNTZ010000006">
    <property type="protein sequence ID" value="MCY1139947.1"/>
    <property type="molecule type" value="Genomic_DNA"/>
</dbReference>
<protein>
    <recommendedName>
        <fullName evidence="6">Calx-beta domain-containing protein</fullName>
    </recommendedName>
</protein>
<evidence type="ECO:0000256" key="2">
    <source>
        <dbReference type="ARBA" id="ARBA00022737"/>
    </source>
</evidence>
<dbReference type="Proteomes" id="UP001151002">
    <property type="component" value="Unassembled WGS sequence"/>
</dbReference>
<dbReference type="InterPro" id="IPR003644">
    <property type="entry name" value="Calx_beta"/>
</dbReference>
<evidence type="ECO:0000313" key="8">
    <source>
        <dbReference type="Proteomes" id="UP001151002"/>
    </source>
</evidence>
<feature type="domain" description="Calx-beta" evidence="6">
    <location>
        <begin position="234"/>
        <end position="340"/>
    </location>
</feature>
<name>A0ABT4B1K6_9ACTN</name>
<evidence type="ECO:0000256" key="1">
    <source>
        <dbReference type="ARBA" id="ARBA00022729"/>
    </source>
</evidence>
<dbReference type="InterPro" id="IPR051171">
    <property type="entry name" value="CaCA"/>
</dbReference>
<feature type="region of interest" description="Disordered" evidence="5">
    <location>
        <begin position="739"/>
        <end position="762"/>
    </location>
</feature>
<evidence type="ECO:0000313" key="7">
    <source>
        <dbReference type="EMBL" id="MCY1139947.1"/>
    </source>
</evidence>
<evidence type="ECO:0000259" key="6">
    <source>
        <dbReference type="SMART" id="SM00237"/>
    </source>
</evidence>
<evidence type="ECO:0000256" key="3">
    <source>
        <dbReference type="ARBA" id="ARBA00022837"/>
    </source>
</evidence>
<evidence type="ECO:0000256" key="4">
    <source>
        <dbReference type="ARBA" id="ARBA00023065"/>
    </source>
</evidence>
<keyword evidence="4" id="KW-0406">Ion transport</keyword>
<keyword evidence="2" id="KW-0677">Repeat</keyword>
<dbReference type="InterPro" id="IPR038081">
    <property type="entry name" value="CalX-like_sf"/>
</dbReference>
<proteinExistence type="predicted"/>
<dbReference type="RefSeq" id="WP_267564096.1">
    <property type="nucleotide sequence ID" value="NZ_JAPNTZ010000006.1"/>
</dbReference>
<comment type="caution">
    <text evidence="7">The sequence shown here is derived from an EMBL/GenBank/DDBJ whole genome shotgun (WGS) entry which is preliminary data.</text>
</comment>
<dbReference type="SMART" id="SM00237">
    <property type="entry name" value="Calx_beta"/>
    <property type="match status" value="2"/>
</dbReference>
<keyword evidence="1" id="KW-0732">Signal</keyword>
<dbReference type="SUPFAM" id="SSF141072">
    <property type="entry name" value="CalX-like"/>
    <property type="match status" value="5"/>
</dbReference>
<organism evidence="7 8">
    <name type="scientific">Paractinoplanes pyxinae</name>
    <dbReference type="NCBI Taxonomy" id="2997416"/>
    <lineage>
        <taxon>Bacteria</taxon>
        <taxon>Bacillati</taxon>
        <taxon>Actinomycetota</taxon>
        <taxon>Actinomycetes</taxon>
        <taxon>Micromonosporales</taxon>
        <taxon>Micromonosporaceae</taxon>
        <taxon>Paractinoplanes</taxon>
    </lineage>
</organism>
<dbReference type="Gene3D" id="2.60.40.2030">
    <property type="match status" value="5"/>
</dbReference>
<feature type="domain" description="Calx-beta" evidence="6">
    <location>
        <begin position="353"/>
        <end position="471"/>
    </location>
</feature>
<accession>A0ABT4B1K6</accession>
<dbReference type="PANTHER" id="PTHR11878">
    <property type="entry name" value="SODIUM/CALCIUM EXCHANGER"/>
    <property type="match status" value="1"/>
</dbReference>
<evidence type="ECO:0000256" key="5">
    <source>
        <dbReference type="SAM" id="MobiDB-lite"/>
    </source>
</evidence>
<dbReference type="PANTHER" id="PTHR11878:SF65">
    <property type="entry name" value="NA_CA-EXCHANGE PROTEIN, ISOFORM G"/>
    <property type="match status" value="1"/>
</dbReference>